<gene>
    <name evidence="1" type="ORF">ON006_09120</name>
</gene>
<organism evidence="1 2">
    <name type="scientific">Dyadobacter pollutisoli</name>
    <dbReference type="NCBI Taxonomy" id="2910158"/>
    <lineage>
        <taxon>Bacteria</taxon>
        <taxon>Pseudomonadati</taxon>
        <taxon>Bacteroidota</taxon>
        <taxon>Cytophagia</taxon>
        <taxon>Cytophagales</taxon>
        <taxon>Spirosomataceae</taxon>
        <taxon>Dyadobacter</taxon>
    </lineage>
</organism>
<proteinExistence type="predicted"/>
<protein>
    <recommendedName>
        <fullName evidence="3">Copper resistance protein NlpE</fullName>
    </recommendedName>
</protein>
<name>A0A9E8NHF6_9BACT</name>
<dbReference type="Proteomes" id="UP001164653">
    <property type="component" value="Chromosome"/>
</dbReference>
<dbReference type="KEGG" id="dpf:ON006_09120"/>
<accession>A0A9E8NHF6</accession>
<sequence>MKPKPVMLILRYLICIGLVFCFVEGKRPASPDRDIFAGATPCDAIIRPMLAIPAAADCELVKWQLLLLKGPEDDKAVRFDLKYTYGMSKAGTQGFVNDGTSAEMNGKWIARKKEGNLPGQALIQLQPTENKPISFAKLDDNIVHLLDPEGKLMIGNAAWSYTLNRIETVRHSDHH</sequence>
<evidence type="ECO:0000313" key="2">
    <source>
        <dbReference type="Proteomes" id="UP001164653"/>
    </source>
</evidence>
<dbReference type="AlphaFoldDB" id="A0A9E8NHF6"/>
<keyword evidence="2" id="KW-1185">Reference proteome</keyword>
<dbReference type="Gene3D" id="2.40.128.640">
    <property type="match status" value="1"/>
</dbReference>
<dbReference type="EMBL" id="CP112998">
    <property type="protein sequence ID" value="WAC14109.1"/>
    <property type="molecule type" value="Genomic_DNA"/>
</dbReference>
<evidence type="ECO:0000313" key="1">
    <source>
        <dbReference type="EMBL" id="WAC14109.1"/>
    </source>
</evidence>
<evidence type="ECO:0008006" key="3">
    <source>
        <dbReference type="Google" id="ProtNLM"/>
    </source>
</evidence>
<reference evidence="1" key="1">
    <citation type="submission" date="2022-11" db="EMBL/GenBank/DDBJ databases">
        <title>Dyadobacter pollutisoli sp. nov., isolated from plastic dumped soil.</title>
        <authorList>
            <person name="Kim J.M."/>
            <person name="Kim K.R."/>
            <person name="Lee J.K."/>
            <person name="Hao L."/>
            <person name="Jeon C.O."/>
        </authorList>
    </citation>
    <scope>NUCLEOTIDE SEQUENCE</scope>
    <source>
        <strain evidence="1">U1</strain>
    </source>
</reference>
<dbReference type="RefSeq" id="WP_244818785.1">
    <property type="nucleotide sequence ID" value="NZ_CP112998.1"/>
</dbReference>